<name>A0A0M2SL36_9BACI</name>
<proteinExistence type="predicted"/>
<dbReference type="AlphaFoldDB" id="A0A0M2SL36"/>
<dbReference type="InterPro" id="IPR053749">
    <property type="entry name" value="TA_system-associated_sf"/>
</dbReference>
<keyword evidence="2" id="KW-1185">Reference proteome</keyword>
<dbReference type="OrthoDB" id="5637at2"/>
<evidence type="ECO:0000313" key="2">
    <source>
        <dbReference type="Proteomes" id="UP000034166"/>
    </source>
</evidence>
<organism evidence="1 2">
    <name type="scientific">Mesobacillus campisalis</name>
    <dbReference type="NCBI Taxonomy" id="1408103"/>
    <lineage>
        <taxon>Bacteria</taxon>
        <taxon>Bacillati</taxon>
        <taxon>Bacillota</taxon>
        <taxon>Bacilli</taxon>
        <taxon>Bacillales</taxon>
        <taxon>Bacillaceae</taxon>
        <taxon>Mesobacillus</taxon>
    </lineage>
</organism>
<dbReference type="Proteomes" id="UP000034166">
    <property type="component" value="Unassembled WGS sequence"/>
</dbReference>
<gene>
    <name evidence="1" type="ORF">WQ57_23500</name>
</gene>
<dbReference type="InterPro" id="IPR031841">
    <property type="entry name" value="Endopep_inhib"/>
</dbReference>
<comment type="caution">
    <text evidence="1">The sequence shown here is derived from an EMBL/GenBank/DDBJ whole genome shotgun (WGS) entry which is preliminary data.</text>
</comment>
<dbReference type="SUPFAM" id="SSF69318">
    <property type="entry name" value="Integrin alpha N-terminal domain"/>
    <property type="match status" value="1"/>
</dbReference>
<dbReference type="Pfam" id="PF16800">
    <property type="entry name" value="Endopep_inhib"/>
    <property type="match status" value="1"/>
</dbReference>
<protein>
    <recommendedName>
        <fullName evidence="3">Lipoprotein</fullName>
    </recommendedName>
</protein>
<reference evidence="1 2" key="1">
    <citation type="submission" date="2015-04" db="EMBL/GenBank/DDBJ databases">
        <title>Taxonomic description and genome sequence of Bacillus campisalis sp. nov., a novel member of the genus Bacillus isolated from solar saltern.</title>
        <authorList>
            <person name="Mathan Kumar R."/>
            <person name="Kaur G."/>
            <person name="Kumar A."/>
            <person name="Singh N.K."/>
            <person name="Kaur N."/>
            <person name="Kumar N."/>
            <person name="Mayilraj S."/>
        </authorList>
    </citation>
    <scope>NUCLEOTIDE SEQUENCE [LARGE SCALE GENOMIC DNA]</scope>
    <source>
        <strain evidence="1 2">SA2-6</strain>
    </source>
</reference>
<dbReference type="RefSeq" id="WP_046526075.1">
    <property type="nucleotide sequence ID" value="NZ_LAYY01000100.1"/>
</dbReference>
<dbReference type="Gene3D" id="2.130.10.130">
    <property type="entry name" value="Integrin alpha, N-terminal"/>
    <property type="match status" value="1"/>
</dbReference>
<evidence type="ECO:0000313" key="1">
    <source>
        <dbReference type="EMBL" id="KKK33587.1"/>
    </source>
</evidence>
<evidence type="ECO:0008006" key="3">
    <source>
        <dbReference type="Google" id="ProtNLM"/>
    </source>
</evidence>
<dbReference type="InterPro" id="IPR028994">
    <property type="entry name" value="Integrin_alpha_N"/>
</dbReference>
<dbReference type="EMBL" id="LAYY01000100">
    <property type="protein sequence ID" value="KKK33587.1"/>
    <property type="molecule type" value="Genomic_DNA"/>
</dbReference>
<sequence>MKKSRLAALLAAGTLLLGGCGLLPEPSSLIQAPSTVSAEAGSQENLAALARSHVPRGTVLSVPSAPIGEDSVLPADFDADGKDEVVVLYHARDSHNQVGAFVLQQEGQDWKKAFTVKGSGYEISWASTNDITGDGVPELLLGWKVGNLAGNVLEIYQNQNGKFQQLKKLNFHQLELIDFEGDLQSRLAVWKKDVVDAFEVDLLKWEKNGFILDKHRYPAYFPRVVQYYERRTEAVPDAAYYWYYLADAHLKAKHPELAYRSIQRGMQQKIVIPSYEAFTELQESILAQLEGHSSDFLYEVRSAGFTMSVPKEMVPDLMIKEENGPEASYRVTVSRSHYRSLFTVSVFSKDMYVEREEDSLEKIAETDELLFFVEKEGAEVSRISNEEAALRDKLVSSIRPGLVYPSYRSLEEDSITKLVKQATNQYWYVASGGKMPGGELEMFTYDDLDYRHMGTDLDSIHKLTAYLSESFTSDSIQSFVKRMKFIEHEGRLAQPNADGGSLANFEKAEVVQVSGNSEVKKVDIKVPLGSSLSYELVPIEIQKTEAGWRISSEPGTF</sequence>
<accession>A0A0M2SL36</accession>
<dbReference type="PATRIC" id="fig|1408103.3.peg.5067"/>
<dbReference type="Gene3D" id="3.10.450.420">
    <property type="match status" value="1"/>
</dbReference>
<dbReference type="PROSITE" id="PS51257">
    <property type="entry name" value="PROKAR_LIPOPROTEIN"/>
    <property type="match status" value="1"/>
</dbReference>